<feature type="compositionally biased region" description="Basic and acidic residues" evidence="1">
    <location>
        <begin position="1"/>
        <end position="16"/>
    </location>
</feature>
<proteinExistence type="predicted"/>
<dbReference type="EMBL" id="JAWDGP010002483">
    <property type="protein sequence ID" value="KAK3782801.1"/>
    <property type="molecule type" value="Genomic_DNA"/>
</dbReference>
<accession>A0AAE1A9B3</accession>
<name>A0AAE1A9B3_9GAST</name>
<sequence length="104" mass="11649">MSYHGDKSQTKEDRSPIAKSLSRNPRGEITTSESRLISSKRGLGLELKWRGSRLKLKEEEEEEERKSSGDVLQDRGGPQLGVKEGGEDQALDPETAVWTLHRST</sequence>
<dbReference type="AlphaFoldDB" id="A0AAE1A9B3"/>
<gene>
    <name evidence="2" type="ORF">RRG08_002437</name>
</gene>
<protein>
    <submittedName>
        <fullName evidence="2">Uncharacterized protein</fullName>
    </submittedName>
</protein>
<evidence type="ECO:0000256" key="1">
    <source>
        <dbReference type="SAM" id="MobiDB-lite"/>
    </source>
</evidence>
<keyword evidence="3" id="KW-1185">Reference proteome</keyword>
<comment type="caution">
    <text evidence="2">The sequence shown here is derived from an EMBL/GenBank/DDBJ whole genome shotgun (WGS) entry which is preliminary data.</text>
</comment>
<reference evidence="2" key="1">
    <citation type="journal article" date="2023" name="G3 (Bethesda)">
        <title>A reference genome for the long-term kleptoplast-retaining sea slug Elysia crispata morphotype clarki.</title>
        <authorList>
            <person name="Eastman K.E."/>
            <person name="Pendleton A.L."/>
            <person name="Shaikh M.A."/>
            <person name="Suttiyut T."/>
            <person name="Ogas R."/>
            <person name="Tomko P."/>
            <person name="Gavelis G."/>
            <person name="Widhalm J.R."/>
            <person name="Wisecaver J.H."/>
        </authorList>
    </citation>
    <scope>NUCLEOTIDE SEQUENCE</scope>
    <source>
        <strain evidence="2">ECLA1</strain>
    </source>
</reference>
<dbReference type="Proteomes" id="UP001283361">
    <property type="component" value="Unassembled WGS sequence"/>
</dbReference>
<organism evidence="2 3">
    <name type="scientific">Elysia crispata</name>
    <name type="common">lettuce slug</name>
    <dbReference type="NCBI Taxonomy" id="231223"/>
    <lineage>
        <taxon>Eukaryota</taxon>
        <taxon>Metazoa</taxon>
        <taxon>Spiralia</taxon>
        <taxon>Lophotrochozoa</taxon>
        <taxon>Mollusca</taxon>
        <taxon>Gastropoda</taxon>
        <taxon>Heterobranchia</taxon>
        <taxon>Euthyneura</taxon>
        <taxon>Panpulmonata</taxon>
        <taxon>Sacoglossa</taxon>
        <taxon>Placobranchoidea</taxon>
        <taxon>Plakobranchidae</taxon>
        <taxon>Elysia</taxon>
    </lineage>
</organism>
<feature type="region of interest" description="Disordered" evidence="1">
    <location>
        <begin position="56"/>
        <end position="104"/>
    </location>
</feature>
<evidence type="ECO:0000313" key="3">
    <source>
        <dbReference type="Proteomes" id="UP001283361"/>
    </source>
</evidence>
<feature type="region of interest" description="Disordered" evidence="1">
    <location>
        <begin position="1"/>
        <end position="35"/>
    </location>
</feature>
<evidence type="ECO:0000313" key="2">
    <source>
        <dbReference type="EMBL" id="KAK3782801.1"/>
    </source>
</evidence>